<dbReference type="AlphaFoldDB" id="A0A9Q4CBF3"/>
<feature type="transmembrane region" description="Helical" evidence="2">
    <location>
        <begin position="47"/>
        <end position="71"/>
    </location>
</feature>
<dbReference type="EMBL" id="JAPMKX010000001">
    <property type="protein sequence ID" value="MCX7537373.1"/>
    <property type="molecule type" value="Genomic_DNA"/>
</dbReference>
<evidence type="ECO:0000256" key="1">
    <source>
        <dbReference type="SAM" id="MobiDB-lite"/>
    </source>
</evidence>
<feature type="transmembrane region" description="Helical" evidence="2">
    <location>
        <begin position="171"/>
        <end position="193"/>
    </location>
</feature>
<protein>
    <recommendedName>
        <fullName evidence="5">DUF2567 domain-containing protein</fullName>
    </recommendedName>
</protein>
<keyword evidence="2" id="KW-0812">Transmembrane</keyword>
<sequence length="220" mass="23278">MNHPDHADGHPDAPETVDVHAGDGPGDSPSAGVTPVRRLLPRVRRSTGSYAGILALSLILALVAGVLSGLFRPVYMGRVMEDAAVVTVAPGSQEFDTWLGMITGSSILGIVVALIAFFRAPELLGPRMLAWVTFCSLIGVFTIVGISDAVAHLVHPVPAEDALQIGQDYAFIPQVTLHWGVVIAPYLALLTYWSAAVLVRPDRTPVYDDADRPPSIPGSA</sequence>
<comment type="caution">
    <text evidence="3">The sequence shown here is derived from an EMBL/GenBank/DDBJ whole genome shotgun (WGS) entry which is preliminary data.</text>
</comment>
<evidence type="ECO:0000256" key="2">
    <source>
        <dbReference type="SAM" id="Phobius"/>
    </source>
</evidence>
<keyword evidence="2" id="KW-0472">Membrane</keyword>
<dbReference type="Proteomes" id="UP001070238">
    <property type="component" value="Unassembled WGS sequence"/>
</dbReference>
<organism evidence="3 4">
    <name type="scientific">Corynebacterium antarcticum</name>
    <dbReference type="NCBI Taxonomy" id="2800405"/>
    <lineage>
        <taxon>Bacteria</taxon>
        <taxon>Bacillati</taxon>
        <taxon>Actinomycetota</taxon>
        <taxon>Actinomycetes</taxon>
        <taxon>Mycobacteriales</taxon>
        <taxon>Corynebacteriaceae</taxon>
        <taxon>Corynebacterium</taxon>
    </lineage>
</organism>
<gene>
    <name evidence="3" type="ORF">OS123_02270</name>
</gene>
<feature type="transmembrane region" description="Helical" evidence="2">
    <location>
        <begin position="129"/>
        <end position="151"/>
    </location>
</feature>
<evidence type="ECO:0000313" key="3">
    <source>
        <dbReference type="EMBL" id="MCX7537373.1"/>
    </source>
</evidence>
<accession>A0A9Q4CBF3</accession>
<keyword evidence="2" id="KW-1133">Transmembrane helix</keyword>
<feature type="compositionally biased region" description="Basic and acidic residues" evidence="1">
    <location>
        <begin position="1"/>
        <end position="21"/>
    </location>
</feature>
<dbReference type="RefSeq" id="WP_267169044.1">
    <property type="nucleotide sequence ID" value="NZ_JAPMKX010000001.1"/>
</dbReference>
<proteinExistence type="predicted"/>
<reference evidence="3" key="1">
    <citation type="submission" date="2022-11" db="EMBL/GenBank/DDBJ databases">
        <title>Corynebacterium sp. isolated from Penguins.</title>
        <authorList>
            <person name="Sedlar K."/>
            <person name="Svec P."/>
        </authorList>
    </citation>
    <scope>NUCLEOTIDE SEQUENCE</scope>
    <source>
        <strain evidence="3">P5875</strain>
    </source>
</reference>
<name>A0A9Q4CBF3_9CORY</name>
<feature type="region of interest" description="Disordered" evidence="1">
    <location>
        <begin position="1"/>
        <end position="35"/>
    </location>
</feature>
<evidence type="ECO:0000313" key="4">
    <source>
        <dbReference type="Proteomes" id="UP001070238"/>
    </source>
</evidence>
<feature type="transmembrane region" description="Helical" evidence="2">
    <location>
        <begin position="98"/>
        <end position="117"/>
    </location>
</feature>
<evidence type="ECO:0008006" key="5">
    <source>
        <dbReference type="Google" id="ProtNLM"/>
    </source>
</evidence>